<proteinExistence type="predicted"/>
<keyword evidence="1" id="KW-0472">Membrane</keyword>
<evidence type="ECO:0000313" key="3">
    <source>
        <dbReference type="Proteomes" id="UP000535511"/>
    </source>
</evidence>
<feature type="transmembrane region" description="Helical" evidence="1">
    <location>
        <begin position="15"/>
        <end position="34"/>
    </location>
</feature>
<dbReference type="EMBL" id="JACCBG010000001">
    <property type="protein sequence ID" value="NYD42779.1"/>
    <property type="molecule type" value="Genomic_DNA"/>
</dbReference>
<name>A0A7Y9E7Y7_9ACTN</name>
<sequence>MEIVVSSSRPATSSWFRLLVVLAICLPVTLLVLLPACFGLHRYVVTGADLLPGVSRGTLLIERAVPLSDVRVDDVVTFRESTAQGPRTVTRRVVAVDHGRVRTAGEPPSAAGSGTPETLATGRPTVHRVVLAVPWVGYPYLVLLALGPPARAGLLVGAGLLLVLAVVLGRRDRAGRARAAG</sequence>
<accession>A0A7Y9E7Y7</accession>
<keyword evidence="1" id="KW-0812">Transmembrane</keyword>
<dbReference type="RefSeq" id="WP_179664373.1">
    <property type="nucleotide sequence ID" value="NZ_JACCBG010000001.1"/>
</dbReference>
<comment type="caution">
    <text evidence="2">The sequence shown here is derived from an EMBL/GenBank/DDBJ whole genome shotgun (WGS) entry which is preliminary data.</text>
</comment>
<dbReference type="AlphaFoldDB" id="A0A7Y9E7Y7"/>
<dbReference type="GO" id="GO:0016787">
    <property type="term" value="F:hydrolase activity"/>
    <property type="evidence" value="ECO:0007669"/>
    <property type="project" value="UniProtKB-KW"/>
</dbReference>
<evidence type="ECO:0000256" key="1">
    <source>
        <dbReference type="SAM" id="Phobius"/>
    </source>
</evidence>
<evidence type="ECO:0000313" key="2">
    <source>
        <dbReference type="EMBL" id="NYD42779.1"/>
    </source>
</evidence>
<gene>
    <name evidence="2" type="ORF">BJZ21_002862</name>
</gene>
<dbReference type="EC" id="3.4.-.-" evidence="2"/>
<keyword evidence="1" id="KW-1133">Transmembrane helix</keyword>
<keyword evidence="3" id="KW-1185">Reference proteome</keyword>
<organism evidence="2 3">
    <name type="scientific">Nocardioides panaciterrulae</name>
    <dbReference type="NCBI Taxonomy" id="661492"/>
    <lineage>
        <taxon>Bacteria</taxon>
        <taxon>Bacillati</taxon>
        <taxon>Actinomycetota</taxon>
        <taxon>Actinomycetes</taxon>
        <taxon>Propionibacteriales</taxon>
        <taxon>Nocardioidaceae</taxon>
        <taxon>Nocardioides</taxon>
    </lineage>
</organism>
<protein>
    <submittedName>
        <fullName evidence="2">Signal peptidase</fullName>
        <ecNumber evidence="2">3.4.-.-</ecNumber>
    </submittedName>
</protein>
<reference evidence="2 3" key="1">
    <citation type="submission" date="2020-07" db="EMBL/GenBank/DDBJ databases">
        <title>Sequencing the genomes of 1000 actinobacteria strains.</title>
        <authorList>
            <person name="Klenk H.-P."/>
        </authorList>
    </citation>
    <scope>NUCLEOTIDE SEQUENCE [LARGE SCALE GENOMIC DNA]</scope>
    <source>
        <strain evidence="2 3">DSM 21350</strain>
    </source>
</reference>
<feature type="transmembrane region" description="Helical" evidence="1">
    <location>
        <begin position="129"/>
        <end position="146"/>
    </location>
</feature>
<feature type="transmembrane region" description="Helical" evidence="1">
    <location>
        <begin position="152"/>
        <end position="169"/>
    </location>
</feature>
<keyword evidence="2" id="KW-0378">Hydrolase</keyword>
<dbReference type="Proteomes" id="UP000535511">
    <property type="component" value="Unassembled WGS sequence"/>
</dbReference>